<keyword evidence="2" id="KW-0964">Secreted</keyword>
<evidence type="ECO:0000256" key="2">
    <source>
        <dbReference type="ARBA" id="ARBA00022525"/>
    </source>
</evidence>
<keyword evidence="5" id="KW-0119">Carbohydrate metabolism</keyword>
<keyword evidence="7" id="KW-0624">Polysaccharide degradation</keyword>
<dbReference type="Proteomes" id="UP001596241">
    <property type="component" value="Unassembled WGS sequence"/>
</dbReference>
<evidence type="ECO:0000256" key="5">
    <source>
        <dbReference type="ARBA" id="ARBA00023277"/>
    </source>
</evidence>
<protein>
    <submittedName>
        <fullName evidence="9">Glycoside hydrolase family 75 protein</fullName>
    </submittedName>
</protein>
<evidence type="ECO:0000256" key="7">
    <source>
        <dbReference type="ARBA" id="ARBA00023326"/>
    </source>
</evidence>
<evidence type="ECO:0000313" key="9">
    <source>
        <dbReference type="EMBL" id="MFC5895016.1"/>
    </source>
</evidence>
<evidence type="ECO:0000256" key="8">
    <source>
        <dbReference type="SAM" id="SignalP"/>
    </source>
</evidence>
<evidence type="ECO:0000256" key="4">
    <source>
        <dbReference type="ARBA" id="ARBA00022801"/>
    </source>
</evidence>
<keyword evidence="6" id="KW-0326">Glycosidase</keyword>
<dbReference type="Pfam" id="PF07335">
    <property type="entry name" value="Glyco_hydro_75"/>
    <property type="match status" value="1"/>
</dbReference>
<keyword evidence="10" id="KW-1185">Reference proteome</keyword>
<feature type="chain" id="PRO_5045535644" evidence="8">
    <location>
        <begin position="27"/>
        <end position="234"/>
    </location>
</feature>
<evidence type="ECO:0000313" key="10">
    <source>
        <dbReference type="Proteomes" id="UP001596241"/>
    </source>
</evidence>
<keyword evidence="4 9" id="KW-0378">Hydrolase</keyword>
<evidence type="ECO:0000256" key="6">
    <source>
        <dbReference type="ARBA" id="ARBA00023295"/>
    </source>
</evidence>
<keyword evidence="3 8" id="KW-0732">Signal</keyword>
<reference evidence="10" key="1">
    <citation type="journal article" date="2019" name="Int. J. Syst. Evol. Microbiol.">
        <title>The Global Catalogue of Microorganisms (GCM) 10K type strain sequencing project: providing services to taxonomists for standard genome sequencing and annotation.</title>
        <authorList>
            <consortium name="The Broad Institute Genomics Platform"/>
            <consortium name="The Broad Institute Genome Sequencing Center for Infectious Disease"/>
            <person name="Wu L."/>
            <person name="Ma J."/>
        </authorList>
    </citation>
    <scope>NUCLEOTIDE SEQUENCE [LARGE SCALE GENOMIC DNA]</scope>
    <source>
        <strain evidence="10">CGMCC 1.15809</strain>
    </source>
</reference>
<comment type="subcellular location">
    <subcellularLocation>
        <location evidence="1">Secreted</location>
    </subcellularLocation>
</comment>
<gene>
    <name evidence="9" type="ORF">ACFP3M_19640</name>
</gene>
<accession>A0ABW1FLJ6</accession>
<proteinExistence type="predicted"/>
<dbReference type="PANTHER" id="PTHR42061">
    <property type="entry name" value="ENDO-CHITOSANASE"/>
    <property type="match status" value="1"/>
</dbReference>
<organism evidence="9 10">
    <name type="scientific">Streptomyces ramulosus</name>
    <dbReference type="NCBI Taxonomy" id="47762"/>
    <lineage>
        <taxon>Bacteria</taxon>
        <taxon>Bacillati</taxon>
        <taxon>Actinomycetota</taxon>
        <taxon>Actinomycetes</taxon>
        <taxon>Kitasatosporales</taxon>
        <taxon>Streptomycetaceae</taxon>
        <taxon>Streptomyces</taxon>
    </lineage>
</organism>
<comment type="caution">
    <text evidence="9">The sequence shown here is derived from an EMBL/GenBank/DDBJ whole genome shotgun (WGS) entry which is preliminary data.</text>
</comment>
<dbReference type="GO" id="GO:0016787">
    <property type="term" value="F:hydrolase activity"/>
    <property type="evidence" value="ECO:0007669"/>
    <property type="project" value="UniProtKB-KW"/>
</dbReference>
<dbReference type="RefSeq" id="WP_345077425.1">
    <property type="nucleotide sequence ID" value="NZ_BAAAWG010000002.1"/>
</dbReference>
<dbReference type="InterPro" id="IPR009939">
    <property type="entry name" value="Chitosanase_fungal"/>
</dbReference>
<sequence length="234" mass="24638">MRTRSLALATVAGAALLTAAALPASAQATAPTARAHPVQEGSVSAADLLAKLKDCKQLSNGKYRTDEETSATVPVCGKNGAVFWKADMDIDCDGQITDQCNEETDPWFQDDTRFHQSDGKPLNAAKLPFVVVPSSSSIWDYTKNGIKGGGVVAVIYNNQVEYAVVGDTGPDKIIGEASYATAKSLGIDPDPETGGADSGVTYLLFKNSQASPIESHDAAVSRGDELAKKFLQEN</sequence>
<evidence type="ECO:0000256" key="3">
    <source>
        <dbReference type="ARBA" id="ARBA00022729"/>
    </source>
</evidence>
<dbReference type="EMBL" id="JBHSPW010000009">
    <property type="protein sequence ID" value="MFC5895016.1"/>
    <property type="molecule type" value="Genomic_DNA"/>
</dbReference>
<name>A0ABW1FLJ6_9ACTN</name>
<dbReference type="PANTHER" id="PTHR42061:SF6">
    <property type="entry name" value="ENDO-CHITOSANASE"/>
    <property type="match status" value="1"/>
</dbReference>
<feature type="signal peptide" evidence="8">
    <location>
        <begin position="1"/>
        <end position="26"/>
    </location>
</feature>
<evidence type="ECO:0000256" key="1">
    <source>
        <dbReference type="ARBA" id="ARBA00004613"/>
    </source>
</evidence>